<evidence type="ECO:0000256" key="6">
    <source>
        <dbReference type="ARBA" id="ARBA00022695"/>
    </source>
</evidence>
<sequence>MSDDTSPPPQAFTAAAETAHGRAGRDLVAAVAAGLVLGIICLVSLFTVKWLFAVVAGVALVIAVQEFRVAMKQRGITIDAMTLFAGVVALSVAAYFGGLPWLAVGFGVLVLALVFRRLSGGTEGYVRDVTASVFVAAYLPFMVGFVMLMLRADNGAERVLTFILLTVCSDIGGYAAGVLFGKHPIAASISPKKSWEGLVGSLVLQSVAGALLFVFLFDAPWWQGVVTGIVLTAVATLGDFAESAVKRDLGVKDMGTIVPGHGGMMDRLDSLVPNAFVAWLLLTLFLGASS</sequence>
<dbReference type="GO" id="GO:0004605">
    <property type="term" value="F:phosphatidate cytidylyltransferase activity"/>
    <property type="evidence" value="ECO:0007669"/>
    <property type="project" value="TreeGrafter"/>
</dbReference>
<evidence type="ECO:0000313" key="13">
    <source>
        <dbReference type="EMBL" id="CAB5002086.1"/>
    </source>
</evidence>
<evidence type="ECO:0000256" key="3">
    <source>
        <dbReference type="ARBA" id="ARBA00022516"/>
    </source>
</evidence>
<evidence type="ECO:0000256" key="5">
    <source>
        <dbReference type="ARBA" id="ARBA00022692"/>
    </source>
</evidence>
<evidence type="ECO:0000256" key="11">
    <source>
        <dbReference type="ARBA" id="ARBA00023264"/>
    </source>
</evidence>
<keyword evidence="8" id="KW-0443">Lipid metabolism</keyword>
<name>A0A6J7P9P7_9ZZZZ</name>
<keyword evidence="11" id="KW-1208">Phospholipid metabolism</keyword>
<evidence type="ECO:0000256" key="1">
    <source>
        <dbReference type="ARBA" id="ARBA00004651"/>
    </source>
</evidence>
<organism evidence="13">
    <name type="scientific">freshwater metagenome</name>
    <dbReference type="NCBI Taxonomy" id="449393"/>
    <lineage>
        <taxon>unclassified sequences</taxon>
        <taxon>metagenomes</taxon>
        <taxon>ecological metagenomes</taxon>
    </lineage>
</organism>
<keyword evidence="6" id="KW-0548">Nucleotidyltransferase</keyword>
<keyword evidence="10" id="KW-0594">Phospholipid biosynthesis</keyword>
<keyword evidence="5 12" id="KW-0812">Transmembrane</keyword>
<dbReference type="PANTHER" id="PTHR46382">
    <property type="entry name" value="PHOSPHATIDATE CYTIDYLYLTRANSFERASE"/>
    <property type="match status" value="1"/>
</dbReference>
<keyword evidence="4" id="KW-0808">Transferase</keyword>
<dbReference type="Pfam" id="PF01148">
    <property type="entry name" value="CTP_transf_1"/>
    <property type="match status" value="1"/>
</dbReference>
<feature type="transmembrane region" description="Helical" evidence="12">
    <location>
        <begin position="31"/>
        <end position="64"/>
    </location>
</feature>
<evidence type="ECO:0000256" key="10">
    <source>
        <dbReference type="ARBA" id="ARBA00023209"/>
    </source>
</evidence>
<keyword evidence="3" id="KW-0444">Lipid biosynthesis</keyword>
<accession>A0A6J7P9P7</accession>
<evidence type="ECO:0000256" key="2">
    <source>
        <dbReference type="ARBA" id="ARBA00022475"/>
    </source>
</evidence>
<reference evidence="13" key="1">
    <citation type="submission" date="2020-05" db="EMBL/GenBank/DDBJ databases">
        <authorList>
            <person name="Chiriac C."/>
            <person name="Salcher M."/>
            <person name="Ghai R."/>
            <person name="Kavagutti S V."/>
        </authorList>
    </citation>
    <scope>NUCLEOTIDE SEQUENCE</scope>
</reference>
<protein>
    <submittedName>
        <fullName evidence="13">Unannotated protein</fullName>
    </submittedName>
</protein>
<keyword evidence="7 12" id="KW-1133">Transmembrane helix</keyword>
<proteinExistence type="predicted"/>
<feature type="transmembrane region" description="Helical" evidence="12">
    <location>
        <begin position="131"/>
        <end position="150"/>
    </location>
</feature>
<keyword evidence="2" id="KW-1003">Cell membrane</keyword>
<dbReference type="AlphaFoldDB" id="A0A6J7P9P7"/>
<evidence type="ECO:0000256" key="8">
    <source>
        <dbReference type="ARBA" id="ARBA00023098"/>
    </source>
</evidence>
<gene>
    <name evidence="13" type="ORF">UFOPK3992_00711</name>
</gene>
<feature type="transmembrane region" description="Helical" evidence="12">
    <location>
        <begin position="162"/>
        <end position="182"/>
    </location>
</feature>
<comment type="subcellular location">
    <subcellularLocation>
        <location evidence="1">Cell membrane</location>
        <topology evidence="1">Multi-pass membrane protein</topology>
    </subcellularLocation>
</comment>
<evidence type="ECO:0000256" key="7">
    <source>
        <dbReference type="ARBA" id="ARBA00022989"/>
    </source>
</evidence>
<dbReference type="GO" id="GO:0005886">
    <property type="term" value="C:plasma membrane"/>
    <property type="evidence" value="ECO:0007669"/>
    <property type="project" value="UniProtKB-SubCell"/>
</dbReference>
<dbReference type="GO" id="GO:0016024">
    <property type="term" value="P:CDP-diacylglycerol biosynthetic process"/>
    <property type="evidence" value="ECO:0007669"/>
    <property type="project" value="TreeGrafter"/>
</dbReference>
<feature type="transmembrane region" description="Helical" evidence="12">
    <location>
        <begin position="194"/>
        <end position="215"/>
    </location>
</feature>
<evidence type="ECO:0000256" key="12">
    <source>
        <dbReference type="SAM" id="Phobius"/>
    </source>
</evidence>
<evidence type="ECO:0000256" key="4">
    <source>
        <dbReference type="ARBA" id="ARBA00022679"/>
    </source>
</evidence>
<keyword evidence="9 12" id="KW-0472">Membrane</keyword>
<dbReference type="PANTHER" id="PTHR46382:SF1">
    <property type="entry name" value="PHOSPHATIDATE CYTIDYLYLTRANSFERASE"/>
    <property type="match status" value="1"/>
</dbReference>
<evidence type="ECO:0000256" key="9">
    <source>
        <dbReference type="ARBA" id="ARBA00023136"/>
    </source>
</evidence>
<feature type="transmembrane region" description="Helical" evidence="12">
    <location>
        <begin position="76"/>
        <end position="95"/>
    </location>
</feature>
<feature type="transmembrane region" description="Helical" evidence="12">
    <location>
        <begin position="221"/>
        <end position="241"/>
    </location>
</feature>
<feature type="transmembrane region" description="Helical" evidence="12">
    <location>
        <begin position="271"/>
        <end position="288"/>
    </location>
</feature>
<dbReference type="EMBL" id="CAFBOZ010000084">
    <property type="protein sequence ID" value="CAB5002086.1"/>
    <property type="molecule type" value="Genomic_DNA"/>
</dbReference>